<evidence type="ECO:0000256" key="1">
    <source>
        <dbReference type="SAM" id="MobiDB-lite"/>
    </source>
</evidence>
<gene>
    <name evidence="2" type="ORF">B0H15DRAFT_957084</name>
</gene>
<evidence type="ECO:0000313" key="3">
    <source>
        <dbReference type="Proteomes" id="UP001222325"/>
    </source>
</evidence>
<name>A0AAD6TQ18_9AGAR</name>
<keyword evidence="3" id="KW-1185">Reference proteome</keyword>
<proteinExistence type="predicted"/>
<sequence length="247" mass="26792">MSHCNLPEYFDPGATVNPRAKMYLVCGKLVEYPGAYSSWLTADQVHQQSPASTLKGYNFSERADMQAAWRASCERGDHVHPLPLRGTPLPTTTPHTHRGRTALSAAPTSLPTTQGAAPIARRRAVVVIDSRSPSPASSAAHRPRVAPTGRRAYAVRAQAAGEVFSDYAAARDHFHGLQHLGEKPVMFVGCSLTAAVSFIERGSADALAEDIEQRQQWILEELSAHSALETQADCESDCSFSEEEKPV</sequence>
<feature type="region of interest" description="Disordered" evidence="1">
    <location>
        <begin position="79"/>
        <end position="99"/>
    </location>
</feature>
<feature type="compositionally biased region" description="Low complexity" evidence="1">
    <location>
        <begin position="81"/>
        <end position="94"/>
    </location>
</feature>
<protein>
    <submittedName>
        <fullName evidence="2">Uncharacterized protein</fullName>
    </submittedName>
</protein>
<evidence type="ECO:0000313" key="2">
    <source>
        <dbReference type="EMBL" id="KAJ7073551.1"/>
    </source>
</evidence>
<dbReference type="EMBL" id="JARJCN010000111">
    <property type="protein sequence ID" value="KAJ7073551.1"/>
    <property type="molecule type" value="Genomic_DNA"/>
</dbReference>
<accession>A0AAD6TQ18</accession>
<dbReference type="AlphaFoldDB" id="A0AAD6TQ18"/>
<organism evidence="2 3">
    <name type="scientific">Mycena belliarum</name>
    <dbReference type="NCBI Taxonomy" id="1033014"/>
    <lineage>
        <taxon>Eukaryota</taxon>
        <taxon>Fungi</taxon>
        <taxon>Dikarya</taxon>
        <taxon>Basidiomycota</taxon>
        <taxon>Agaricomycotina</taxon>
        <taxon>Agaricomycetes</taxon>
        <taxon>Agaricomycetidae</taxon>
        <taxon>Agaricales</taxon>
        <taxon>Marasmiineae</taxon>
        <taxon>Mycenaceae</taxon>
        <taxon>Mycena</taxon>
    </lineage>
</organism>
<reference evidence="2" key="1">
    <citation type="submission" date="2023-03" db="EMBL/GenBank/DDBJ databases">
        <title>Massive genome expansion in bonnet fungi (Mycena s.s.) driven by repeated elements and novel gene families across ecological guilds.</title>
        <authorList>
            <consortium name="Lawrence Berkeley National Laboratory"/>
            <person name="Harder C.B."/>
            <person name="Miyauchi S."/>
            <person name="Viragh M."/>
            <person name="Kuo A."/>
            <person name="Thoen E."/>
            <person name="Andreopoulos B."/>
            <person name="Lu D."/>
            <person name="Skrede I."/>
            <person name="Drula E."/>
            <person name="Henrissat B."/>
            <person name="Morin E."/>
            <person name="Kohler A."/>
            <person name="Barry K."/>
            <person name="LaButti K."/>
            <person name="Morin E."/>
            <person name="Salamov A."/>
            <person name="Lipzen A."/>
            <person name="Mereny Z."/>
            <person name="Hegedus B."/>
            <person name="Baldrian P."/>
            <person name="Stursova M."/>
            <person name="Weitz H."/>
            <person name="Taylor A."/>
            <person name="Grigoriev I.V."/>
            <person name="Nagy L.G."/>
            <person name="Martin F."/>
            <person name="Kauserud H."/>
        </authorList>
    </citation>
    <scope>NUCLEOTIDE SEQUENCE</scope>
    <source>
        <strain evidence="2">CBHHK173m</strain>
    </source>
</reference>
<dbReference type="Proteomes" id="UP001222325">
    <property type="component" value="Unassembled WGS sequence"/>
</dbReference>
<comment type="caution">
    <text evidence="2">The sequence shown here is derived from an EMBL/GenBank/DDBJ whole genome shotgun (WGS) entry which is preliminary data.</text>
</comment>